<gene>
    <name evidence="8" type="ORF">ACFYKX_21965</name>
</gene>
<sequence>MLGLMAFFPDNHLYAVIISLVLNILVAIAGVIPSAFITAGNVTYFGFQQGLVISILGEAMGAVISFYLYRKGIKGIQSNLKINLDKSKLLSKLQDTKGMSAFFLVLILRILPFVPSGLVTFTAAMSTMSVTLFAIASTLGKVPALYIEALSIYSVINWEREFQWAAIAIASTFFLLYLILQRRKKKGTET</sequence>
<accession>A0ABW6KJ44</accession>
<evidence type="ECO:0000259" key="7">
    <source>
        <dbReference type="Pfam" id="PF09335"/>
    </source>
</evidence>
<keyword evidence="3 6" id="KW-0812">Transmembrane</keyword>
<dbReference type="InterPro" id="IPR015414">
    <property type="entry name" value="TMEM64"/>
</dbReference>
<feature type="domain" description="VTT" evidence="7">
    <location>
        <begin position="32"/>
        <end position="153"/>
    </location>
</feature>
<dbReference type="InterPro" id="IPR032816">
    <property type="entry name" value="VTT_dom"/>
</dbReference>
<reference evidence="8 9" key="1">
    <citation type="submission" date="2024-08" db="EMBL/GenBank/DDBJ databases">
        <title>Two novel Cytobacillus novel species.</title>
        <authorList>
            <person name="Liu G."/>
        </authorList>
    </citation>
    <scope>NUCLEOTIDE SEQUENCE [LARGE SCALE GENOMIC DNA]</scope>
    <source>
        <strain evidence="8 9">FJAT-54145</strain>
    </source>
</reference>
<evidence type="ECO:0000256" key="6">
    <source>
        <dbReference type="RuleBase" id="RU366058"/>
    </source>
</evidence>
<feature type="transmembrane region" description="Helical" evidence="6">
    <location>
        <begin position="132"/>
        <end position="156"/>
    </location>
</feature>
<feature type="transmembrane region" description="Helical" evidence="6">
    <location>
        <begin position="162"/>
        <end position="180"/>
    </location>
</feature>
<dbReference type="RefSeq" id="WP_389363620.1">
    <property type="nucleotide sequence ID" value="NZ_JBIACK010000014.1"/>
</dbReference>
<proteinExistence type="inferred from homology"/>
<evidence type="ECO:0000313" key="9">
    <source>
        <dbReference type="Proteomes" id="UP001601059"/>
    </source>
</evidence>
<evidence type="ECO:0000313" key="8">
    <source>
        <dbReference type="EMBL" id="MFE8703250.1"/>
    </source>
</evidence>
<evidence type="ECO:0000256" key="5">
    <source>
        <dbReference type="ARBA" id="ARBA00023136"/>
    </source>
</evidence>
<name>A0ABW6KJ44_9BACI</name>
<dbReference type="Proteomes" id="UP001601059">
    <property type="component" value="Unassembled WGS sequence"/>
</dbReference>
<keyword evidence="4 6" id="KW-1133">Transmembrane helix</keyword>
<dbReference type="EMBL" id="JBIACK010000014">
    <property type="protein sequence ID" value="MFE8703250.1"/>
    <property type="molecule type" value="Genomic_DNA"/>
</dbReference>
<keyword evidence="9" id="KW-1185">Reference proteome</keyword>
<dbReference type="PANTHER" id="PTHR12677:SF55">
    <property type="entry name" value="UNDECAPRENYL PHOSPHATE TRANSPORTER SAOUHSC_00901-RELATED"/>
    <property type="match status" value="1"/>
</dbReference>
<evidence type="ECO:0000256" key="1">
    <source>
        <dbReference type="ARBA" id="ARBA00004651"/>
    </source>
</evidence>
<feature type="transmembrane region" description="Helical" evidence="6">
    <location>
        <begin position="51"/>
        <end position="69"/>
    </location>
</feature>
<feature type="transmembrane region" description="Helical" evidence="6">
    <location>
        <begin position="12"/>
        <end position="39"/>
    </location>
</feature>
<feature type="transmembrane region" description="Helical" evidence="6">
    <location>
        <begin position="101"/>
        <end position="125"/>
    </location>
</feature>
<protein>
    <recommendedName>
        <fullName evidence="6">TVP38/TMEM64 family membrane protein</fullName>
    </recommendedName>
</protein>
<comment type="caution">
    <text evidence="8">The sequence shown here is derived from an EMBL/GenBank/DDBJ whole genome shotgun (WGS) entry which is preliminary data.</text>
</comment>
<dbReference type="Pfam" id="PF09335">
    <property type="entry name" value="VTT_dom"/>
    <property type="match status" value="1"/>
</dbReference>
<comment type="subcellular location">
    <subcellularLocation>
        <location evidence="1 6">Cell membrane</location>
        <topology evidence="1 6">Multi-pass membrane protein</topology>
    </subcellularLocation>
</comment>
<organism evidence="8 9">
    <name type="scientific">Cytobacillus spartinae</name>
    <dbReference type="NCBI Taxonomy" id="3299023"/>
    <lineage>
        <taxon>Bacteria</taxon>
        <taxon>Bacillati</taxon>
        <taxon>Bacillota</taxon>
        <taxon>Bacilli</taxon>
        <taxon>Bacillales</taxon>
        <taxon>Bacillaceae</taxon>
        <taxon>Cytobacillus</taxon>
    </lineage>
</organism>
<comment type="similarity">
    <text evidence="6">Belongs to the TVP38/TMEM64 family.</text>
</comment>
<evidence type="ECO:0000256" key="4">
    <source>
        <dbReference type="ARBA" id="ARBA00022989"/>
    </source>
</evidence>
<dbReference type="PANTHER" id="PTHR12677">
    <property type="entry name" value="GOLGI APPARATUS MEMBRANE PROTEIN TVP38-RELATED"/>
    <property type="match status" value="1"/>
</dbReference>
<keyword evidence="5 6" id="KW-0472">Membrane</keyword>
<keyword evidence="2 6" id="KW-1003">Cell membrane</keyword>
<evidence type="ECO:0000256" key="2">
    <source>
        <dbReference type="ARBA" id="ARBA00022475"/>
    </source>
</evidence>
<evidence type="ECO:0000256" key="3">
    <source>
        <dbReference type="ARBA" id="ARBA00022692"/>
    </source>
</evidence>